<geneLocation type="plasmid" evidence="2">
    <name>pSHK1</name>
</geneLocation>
<sequence length="158" mass="16741">MIRGRVPGVPLPAQPGHRQRPRAGKGSGVGAGLGTDRPPLGRPGGGWARRRWWPTGPSPYSRMLTVTVMLPAAKATPMAPAATTASVRSCMPRMITAPRETTAMPAPIHARAREDPLGGRAVLGVRSSGDTGRVMGDSLLIRWVPMDRQEGDSRRAAP</sequence>
<feature type="region of interest" description="Disordered" evidence="1">
    <location>
        <begin position="1"/>
        <end position="50"/>
    </location>
</feature>
<gene>
    <name evidence="2" type="ORF">pSHK1.20</name>
</gene>
<protein>
    <submittedName>
        <fullName evidence="2">Uncharacterized protein</fullName>
    </submittedName>
</protein>
<dbReference type="EMBL" id="EU372836">
    <property type="protein sequence ID" value="ABY83489.1"/>
    <property type="molecule type" value="Genomic_DNA"/>
</dbReference>
<name>B0LU21_9ACTN</name>
<organism evidence="2">
    <name type="scientific">Streptomyces sp. HK1</name>
    <dbReference type="NCBI Taxonomy" id="405041"/>
    <lineage>
        <taxon>Bacteria</taxon>
        <taxon>Bacillati</taxon>
        <taxon>Actinomycetota</taxon>
        <taxon>Actinomycetes</taxon>
        <taxon>Kitasatosporales</taxon>
        <taxon>Streptomycetaceae</taxon>
        <taxon>Streptomyces</taxon>
    </lineage>
</organism>
<keyword evidence="2" id="KW-0614">Plasmid</keyword>
<dbReference type="AlphaFoldDB" id="B0LU21"/>
<accession>B0LU21</accession>
<evidence type="ECO:0000313" key="2">
    <source>
        <dbReference type="EMBL" id="ABY83489.1"/>
    </source>
</evidence>
<proteinExistence type="predicted"/>
<evidence type="ECO:0000256" key="1">
    <source>
        <dbReference type="SAM" id="MobiDB-lite"/>
    </source>
</evidence>
<reference evidence="2" key="1">
    <citation type="journal article" date="2011" name="Acta Biochim. Biophys. Sin.">
        <title>Characterization of the multiple CRISPR loci on Streptomyces linear plasmid pSHK1.</title>
        <authorList>
            <person name="Guo P."/>
            <person name="Cheng Q."/>
            <person name="Xie P."/>
            <person name="Fan Y."/>
            <person name="Jiang W."/>
            <person name="Qin Z."/>
        </authorList>
    </citation>
    <scope>NUCLEOTIDE SEQUENCE</scope>
    <source>
        <strain evidence="2">HK1</strain>
        <plasmid evidence="2">pSHK1</plasmid>
    </source>
</reference>